<reference evidence="2" key="1">
    <citation type="submission" date="2022-11" db="UniProtKB">
        <authorList>
            <consortium name="WormBaseParasite"/>
        </authorList>
    </citation>
    <scope>IDENTIFICATION</scope>
</reference>
<proteinExistence type="predicted"/>
<name>A0AC35F216_9BILA</name>
<organism evidence="1 2">
    <name type="scientific">Panagrolaimus sp. PS1159</name>
    <dbReference type="NCBI Taxonomy" id="55785"/>
    <lineage>
        <taxon>Eukaryota</taxon>
        <taxon>Metazoa</taxon>
        <taxon>Ecdysozoa</taxon>
        <taxon>Nematoda</taxon>
        <taxon>Chromadorea</taxon>
        <taxon>Rhabditida</taxon>
        <taxon>Tylenchina</taxon>
        <taxon>Panagrolaimomorpha</taxon>
        <taxon>Panagrolaimoidea</taxon>
        <taxon>Panagrolaimidae</taxon>
        <taxon>Panagrolaimus</taxon>
    </lineage>
</organism>
<dbReference type="Proteomes" id="UP000887580">
    <property type="component" value="Unplaced"/>
</dbReference>
<dbReference type="WBParaSite" id="PS1159_v2.g13034.t1">
    <property type="protein sequence ID" value="PS1159_v2.g13034.t1"/>
    <property type="gene ID" value="PS1159_v2.g13034"/>
</dbReference>
<protein>
    <submittedName>
        <fullName evidence="2">Uncharacterized protein</fullName>
    </submittedName>
</protein>
<accession>A0AC35F216</accession>
<evidence type="ECO:0000313" key="2">
    <source>
        <dbReference type="WBParaSite" id="PS1159_v2.g13034.t1"/>
    </source>
</evidence>
<evidence type="ECO:0000313" key="1">
    <source>
        <dbReference type="Proteomes" id="UP000887580"/>
    </source>
</evidence>
<sequence length="82" mass="9284">MFLGIIARKSIANITTLDYIKGFNDSPIPSFEVGPERTRRIIRFINNLLLQAGSSEVTAKLKILRDMEGLNDFIANLRSMEK</sequence>